<sequence>MTTTATEDTGMTTRALVLVHDPAADRRERIPGALLPALSTRSVKHEIISFVGAESEPDLRDYDLLVVMGSRESAYDDTVPWLPRELAFVGAAVDHGLPVLGICFGGQLLARHLGGSVGPAAVPEFGFTTVGTSDPDLVARGPWMQFHGDAFVPPVGTEIARNASGSQAFLAGKVLGVQFHPEITRDSFDSWIERWDAEGDTPAGAVDVAALRAAVARHERRSALLCDRLVGTFLERTLR</sequence>
<reference evidence="2 3" key="1">
    <citation type="submission" date="2023-07" db="EMBL/GenBank/DDBJ databases">
        <title>Sequencing the genomes of 1000 actinobacteria strains.</title>
        <authorList>
            <person name="Klenk H.-P."/>
        </authorList>
    </citation>
    <scope>NUCLEOTIDE SEQUENCE [LARGE SCALE GENOMIC DNA]</scope>
    <source>
        <strain evidence="2 3">DSM 45805</strain>
    </source>
</reference>
<dbReference type="Pfam" id="PF00117">
    <property type="entry name" value="GATase"/>
    <property type="match status" value="1"/>
</dbReference>
<dbReference type="SUPFAM" id="SSF52317">
    <property type="entry name" value="Class I glutamine amidotransferase-like"/>
    <property type="match status" value="1"/>
</dbReference>
<dbReference type="Gene3D" id="3.40.50.880">
    <property type="match status" value="1"/>
</dbReference>
<dbReference type="PANTHER" id="PTHR42695">
    <property type="entry name" value="GLUTAMINE AMIDOTRANSFERASE YLR126C-RELATED"/>
    <property type="match status" value="1"/>
</dbReference>
<dbReference type="Proteomes" id="UP001229651">
    <property type="component" value="Unassembled WGS sequence"/>
</dbReference>
<proteinExistence type="predicted"/>
<protein>
    <submittedName>
        <fullName evidence="2">GMP synthase-like glutamine amidotransferase</fullName>
    </submittedName>
</protein>
<keyword evidence="3" id="KW-1185">Reference proteome</keyword>
<gene>
    <name evidence="2" type="ORF">FB470_005565</name>
</gene>
<dbReference type="PROSITE" id="PS51273">
    <property type="entry name" value="GATASE_TYPE_1"/>
    <property type="match status" value="1"/>
</dbReference>
<dbReference type="RefSeq" id="WP_306996304.1">
    <property type="nucleotide sequence ID" value="NZ_JAUSUT010000001.1"/>
</dbReference>
<dbReference type="CDD" id="cd01741">
    <property type="entry name" value="GATase1_1"/>
    <property type="match status" value="1"/>
</dbReference>
<evidence type="ECO:0000259" key="1">
    <source>
        <dbReference type="Pfam" id="PF00117"/>
    </source>
</evidence>
<dbReference type="InterPro" id="IPR044992">
    <property type="entry name" value="ChyE-like"/>
</dbReference>
<dbReference type="InterPro" id="IPR017926">
    <property type="entry name" value="GATASE"/>
</dbReference>
<dbReference type="PANTHER" id="PTHR42695:SF5">
    <property type="entry name" value="GLUTAMINE AMIDOTRANSFERASE YLR126C-RELATED"/>
    <property type="match status" value="1"/>
</dbReference>
<evidence type="ECO:0000313" key="3">
    <source>
        <dbReference type="Proteomes" id="UP001229651"/>
    </source>
</evidence>
<accession>A0ABU0F1W0</accession>
<organism evidence="2 3">
    <name type="scientific">Amycolatopsis thermophila</name>
    <dbReference type="NCBI Taxonomy" id="206084"/>
    <lineage>
        <taxon>Bacteria</taxon>
        <taxon>Bacillati</taxon>
        <taxon>Actinomycetota</taxon>
        <taxon>Actinomycetes</taxon>
        <taxon>Pseudonocardiales</taxon>
        <taxon>Pseudonocardiaceae</taxon>
        <taxon>Amycolatopsis</taxon>
    </lineage>
</organism>
<evidence type="ECO:0000313" key="2">
    <source>
        <dbReference type="EMBL" id="MDQ0381571.1"/>
    </source>
</evidence>
<name>A0ABU0F1W0_9PSEU</name>
<dbReference type="EMBL" id="JAUSUT010000001">
    <property type="protein sequence ID" value="MDQ0381571.1"/>
    <property type="molecule type" value="Genomic_DNA"/>
</dbReference>
<feature type="domain" description="Glutamine amidotransferase" evidence="1">
    <location>
        <begin position="38"/>
        <end position="189"/>
    </location>
</feature>
<dbReference type="InterPro" id="IPR029062">
    <property type="entry name" value="Class_I_gatase-like"/>
</dbReference>
<comment type="caution">
    <text evidence="2">The sequence shown here is derived from an EMBL/GenBank/DDBJ whole genome shotgun (WGS) entry which is preliminary data.</text>
</comment>